<dbReference type="KEGG" id="acp:A2cp1_4004"/>
<reference evidence="1" key="1">
    <citation type="submission" date="2009-01" db="EMBL/GenBank/DDBJ databases">
        <title>Complete sequence of Anaeromyxobacter dehalogenans 2CP-1.</title>
        <authorList>
            <consortium name="US DOE Joint Genome Institute"/>
            <person name="Lucas S."/>
            <person name="Copeland A."/>
            <person name="Lapidus A."/>
            <person name="Glavina del Rio T."/>
            <person name="Dalin E."/>
            <person name="Tice H."/>
            <person name="Bruce D."/>
            <person name="Goodwin L."/>
            <person name="Pitluck S."/>
            <person name="Saunders E."/>
            <person name="Brettin T."/>
            <person name="Detter J.C."/>
            <person name="Han C."/>
            <person name="Larimer F."/>
            <person name="Land M."/>
            <person name="Hauser L."/>
            <person name="Kyrpides N."/>
            <person name="Ovchinnikova G."/>
            <person name="Beliaev A.S."/>
            <person name="Richardson P."/>
        </authorList>
    </citation>
    <scope>NUCLEOTIDE SEQUENCE</scope>
    <source>
        <strain evidence="1">2CP-1</strain>
    </source>
</reference>
<keyword evidence="2" id="KW-1185">Reference proteome</keyword>
<proteinExistence type="predicted"/>
<dbReference type="HOGENOM" id="CLU_1923181_0_0_7"/>
<evidence type="ECO:0000313" key="2">
    <source>
        <dbReference type="Proteomes" id="UP000007089"/>
    </source>
</evidence>
<dbReference type="Proteomes" id="UP000007089">
    <property type="component" value="Chromosome"/>
</dbReference>
<accession>B8J8N9</accession>
<evidence type="ECO:0000313" key="1">
    <source>
        <dbReference type="EMBL" id="ACL67325.1"/>
    </source>
</evidence>
<gene>
    <name evidence="1" type="ordered locus">A2cp1_4004</name>
</gene>
<sequence length="131" mass="14522">MTKSYKVLVVSALLDADALTGRVLRIEELVRRVRDVASRKPRLLEDRGPDANAERALRTVLERNPIAAWTGGKGTGGAAIFSYADDWFRFLADVAPEDANESCEGDRPVTVRWNLEEPVPTRLWSFVGVPA</sequence>
<name>B8J8N9_ANAD2</name>
<protein>
    <submittedName>
        <fullName evidence="1">Uncharacterized protein</fullName>
    </submittedName>
</protein>
<organism evidence="1 2">
    <name type="scientific">Anaeromyxobacter dehalogenans (strain ATCC BAA-258 / DSM 21875 / 2CP-1)</name>
    <dbReference type="NCBI Taxonomy" id="455488"/>
    <lineage>
        <taxon>Bacteria</taxon>
        <taxon>Pseudomonadati</taxon>
        <taxon>Myxococcota</taxon>
        <taxon>Myxococcia</taxon>
        <taxon>Myxococcales</taxon>
        <taxon>Cystobacterineae</taxon>
        <taxon>Anaeromyxobacteraceae</taxon>
        <taxon>Anaeromyxobacter</taxon>
    </lineage>
</organism>
<dbReference type="AlphaFoldDB" id="B8J8N9"/>
<dbReference type="RefSeq" id="WP_015935052.1">
    <property type="nucleotide sequence ID" value="NC_011891.1"/>
</dbReference>
<dbReference type="EMBL" id="CP001359">
    <property type="protein sequence ID" value="ACL67325.1"/>
    <property type="molecule type" value="Genomic_DNA"/>
</dbReference>